<reference evidence="8 9" key="1">
    <citation type="journal article" date="2014" name="Antonie Van Leeuwenhoek">
        <title>Hyphomonas beringensis sp. nov. and Hyphomonas chukchiensis sp. nov., isolated from surface seawater of the Bering Sea and Chukchi Sea.</title>
        <authorList>
            <person name="Li C."/>
            <person name="Lai Q."/>
            <person name="Li G."/>
            <person name="Dong C."/>
            <person name="Wang J."/>
            <person name="Liao Y."/>
            <person name="Shao Z."/>
        </authorList>
    </citation>
    <scope>NUCLEOTIDE SEQUENCE [LARGE SCALE GENOMIC DNA]</scope>
    <source>
        <strain evidence="8 9">22II1-22F38</strain>
    </source>
</reference>
<dbReference type="PIRSF" id="PIRSF003078">
    <property type="entry name" value="GidB"/>
    <property type="match status" value="1"/>
</dbReference>
<dbReference type="PANTHER" id="PTHR31760:SF0">
    <property type="entry name" value="S-ADENOSYL-L-METHIONINE-DEPENDENT METHYLTRANSFERASES SUPERFAMILY PROTEIN"/>
    <property type="match status" value="1"/>
</dbReference>
<evidence type="ECO:0000256" key="6">
    <source>
        <dbReference type="HAMAP-Rule" id="MF_00074"/>
    </source>
</evidence>
<feature type="binding site" evidence="6">
    <location>
        <position position="138"/>
    </location>
    <ligand>
        <name>S-adenosyl-L-methionine</name>
        <dbReference type="ChEBI" id="CHEBI:59789"/>
    </ligand>
</feature>
<dbReference type="Proteomes" id="UP000259173">
    <property type="component" value="Unassembled WGS sequence"/>
</dbReference>
<evidence type="ECO:0000256" key="3">
    <source>
        <dbReference type="ARBA" id="ARBA00022603"/>
    </source>
</evidence>
<dbReference type="GO" id="GO:0070043">
    <property type="term" value="F:rRNA (guanine-N7-)-methyltransferase activity"/>
    <property type="evidence" value="ECO:0007669"/>
    <property type="project" value="UniProtKB-UniRule"/>
</dbReference>
<keyword evidence="9" id="KW-1185">Reference proteome</keyword>
<feature type="binding site" evidence="6">
    <location>
        <position position="79"/>
    </location>
    <ligand>
        <name>S-adenosyl-L-methionine</name>
        <dbReference type="ChEBI" id="CHEBI:59789"/>
    </ligand>
</feature>
<dbReference type="AlphaFoldDB" id="A0A059E6K9"/>
<evidence type="ECO:0000313" key="9">
    <source>
        <dbReference type="Proteomes" id="UP000024547"/>
    </source>
</evidence>
<keyword evidence="4 6" id="KW-0808">Transferase</keyword>
<protein>
    <recommendedName>
        <fullName evidence="6">Ribosomal RNA small subunit methyltransferase G</fullName>
        <ecNumber evidence="6">2.1.1.170</ecNumber>
    </recommendedName>
    <alternativeName>
        <fullName evidence="6">16S rRNA 7-methylguanosine methyltransferase</fullName>
        <shortName evidence="6">16S rRNA m7G methyltransferase</shortName>
    </alternativeName>
</protein>
<dbReference type="SUPFAM" id="SSF53335">
    <property type="entry name" value="S-adenosyl-L-methionine-dependent methyltransferases"/>
    <property type="match status" value="1"/>
</dbReference>
<dbReference type="EC" id="2.1.1.170" evidence="6"/>
<name>A0A059E6K9_9PROT</name>
<accession>A0A059E6K9</accession>
<keyword evidence="2 6" id="KW-0698">rRNA processing</keyword>
<dbReference type="HAMAP" id="MF_00074">
    <property type="entry name" value="16SrRNA_methyltr_G"/>
    <property type="match status" value="1"/>
</dbReference>
<evidence type="ECO:0000313" key="10">
    <source>
        <dbReference type="Proteomes" id="UP000259173"/>
    </source>
</evidence>
<keyword evidence="3 6" id="KW-0489">Methyltransferase</keyword>
<dbReference type="GO" id="GO:0005829">
    <property type="term" value="C:cytosol"/>
    <property type="evidence" value="ECO:0007669"/>
    <property type="project" value="TreeGrafter"/>
</dbReference>
<dbReference type="InterPro" id="IPR003682">
    <property type="entry name" value="rRNA_ssu_MeTfrase_G"/>
</dbReference>
<organism evidence="8 9">
    <name type="scientific">Hyphomonas atlantica</name>
    <dbReference type="NCBI Taxonomy" id="1280948"/>
    <lineage>
        <taxon>Bacteria</taxon>
        <taxon>Pseudomonadati</taxon>
        <taxon>Pseudomonadota</taxon>
        <taxon>Alphaproteobacteria</taxon>
        <taxon>Hyphomonadales</taxon>
        <taxon>Hyphomonadaceae</taxon>
        <taxon>Hyphomonas</taxon>
    </lineage>
</organism>
<comment type="caution">
    <text evidence="6">Lacks conserved residue(s) required for the propagation of feature annotation.</text>
</comment>
<comment type="caution">
    <text evidence="8">The sequence shown here is derived from an EMBL/GenBank/DDBJ whole genome shotgun (WGS) entry which is preliminary data.</text>
</comment>
<dbReference type="eggNOG" id="COG0357">
    <property type="taxonomic scope" value="Bacteria"/>
</dbReference>
<evidence type="ECO:0000256" key="1">
    <source>
        <dbReference type="ARBA" id="ARBA00022490"/>
    </source>
</evidence>
<evidence type="ECO:0000256" key="2">
    <source>
        <dbReference type="ARBA" id="ARBA00022552"/>
    </source>
</evidence>
<evidence type="ECO:0000313" key="8">
    <source>
        <dbReference type="EMBL" id="KCZ63564.1"/>
    </source>
</evidence>
<dbReference type="PANTHER" id="PTHR31760">
    <property type="entry name" value="S-ADENOSYL-L-METHIONINE-DEPENDENT METHYLTRANSFERASES SUPERFAMILY PROTEIN"/>
    <property type="match status" value="1"/>
</dbReference>
<feature type="binding site" evidence="6">
    <location>
        <position position="74"/>
    </location>
    <ligand>
        <name>S-adenosyl-L-methionine</name>
        <dbReference type="ChEBI" id="CHEBI:59789"/>
    </ligand>
</feature>
<dbReference type="Proteomes" id="UP000024547">
    <property type="component" value="Unassembled WGS sequence"/>
</dbReference>
<keyword evidence="1 6" id="KW-0963">Cytoplasm</keyword>
<reference evidence="7 10" key="2">
    <citation type="journal article" date="2018" name="Nat. Biotechnol.">
        <title>A standardized bacterial taxonomy based on genome phylogeny substantially revises the tree of life.</title>
        <authorList>
            <person name="Parks D.H."/>
            <person name="Chuvochina M."/>
            <person name="Waite D.W."/>
            <person name="Rinke C."/>
            <person name="Skarshewski A."/>
            <person name="Chaumeil P.A."/>
            <person name="Hugenholtz P."/>
        </authorList>
    </citation>
    <scope>NUCLEOTIDE SEQUENCE [LARGE SCALE GENOMIC DNA]</scope>
    <source>
        <strain evidence="7">UBA8557</strain>
    </source>
</reference>
<comment type="subcellular location">
    <subcellularLocation>
        <location evidence="6">Cytoplasm</location>
    </subcellularLocation>
</comment>
<comment type="catalytic activity">
    <reaction evidence="6">
        <text>guanosine(527) in 16S rRNA + S-adenosyl-L-methionine = N(7)-methylguanosine(527) in 16S rRNA + S-adenosyl-L-homocysteine</text>
        <dbReference type="Rhea" id="RHEA:42732"/>
        <dbReference type="Rhea" id="RHEA-COMP:10209"/>
        <dbReference type="Rhea" id="RHEA-COMP:10210"/>
        <dbReference type="ChEBI" id="CHEBI:57856"/>
        <dbReference type="ChEBI" id="CHEBI:59789"/>
        <dbReference type="ChEBI" id="CHEBI:74269"/>
        <dbReference type="ChEBI" id="CHEBI:74480"/>
        <dbReference type="EC" id="2.1.1.170"/>
    </reaction>
</comment>
<evidence type="ECO:0000256" key="4">
    <source>
        <dbReference type="ARBA" id="ARBA00022679"/>
    </source>
</evidence>
<dbReference type="STRING" id="1280948.HY36_14810"/>
<dbReference type="Pfam" id="PF02527">
    <property type="entry name" value="GidB"/>
    <property type="match status" value="1"/>
</dbReference>
<dbReference type="RefSeq" id="WP_051602544.1">
    <property type="nucleotide sequence ID" value="NZ_AWFH01000006.1"/>
</dbReference>
<comment type="similarity">
    <text evidence="6">Belongs to the methyltransferase superfamily. RNA methyltransferase RsmG family.</text>
</comment>
<feature type="binding site" evidence="6">
    <location>
        <begin position="124"/>
        <end position="125"/>
    </location>
    <ligand>
        <name>S-adenosyl-L-methionine</name>
        <dbReference type="ChEBI" id="CHEBI:59789"/>
    </ligand>
</feature>
<comment type="function">
    <text evidence="6">Specifically methylates the N7 position of guanine in position 527 of 16S rRNA.</text>
</comment>
<evidence type="ECO:0000313" key="7">
    <source>
        <dbReference type="EMBL" id="HAE95501.1"/>
    </source>
</evidence>
<dbReference type="Gene3D" id="3.40.50.150">
    <property type="entry name" value="Vaccinia Virus protein VP39"/>
    <property type="match status" value="1"/>
</dbReference>
<gene>
    <name evidence="6 7" type="primary">rsmG</name>
    <name evidence="7" type="ORF">DCG65_13170</name>
    <name evidence="8" type="ORF">HY36_14810</name>
</gene>
<keyword evidence="5 6" id="KW-0949">S-adenosyl-L-methionine</keyword>
<dbReference type="EMBL" id="AWFH01000006">
    <property type="protein sequence ID" value="KCZ63564.1"/>
    <property type="molecule type" value="Genomic_DNA"/>
</dbReference>
<dbReference type="PATRIC" id="fig|1280948.3.peg.1197"/>
<sequence length="207" mass="22870">MMNSDDRAAFHAEFDVSRETSERLDAIILTLDAWRKRSNLIGPREWPQIWTRHVADSFQILPYVPEAAKCVDLGSGAGFPGLIVSAARPSGHVTMMESVGKKCAYLRAAITEASLNAAVYQGRIEAAPNSDAEIVTARAFAPMPKLLEYASPWMENGATGVFLKGERWKEELTDAQQSWNFAYEAIPSRTGGSGVILIVRELERGRR</sequence>
<proteinExistence type="inferred from homology"/>
<dbReference type="EMBL" id="DMBR01000399">
    <property type="protein sequence ID" value="HAE95501.1"/>
    <property type="molecule type" value="Genomic_DNA"/>
</dbReference>
<dbReference type="InterPro" id="IPR029063">
    <property type="entry name" value="SAM-dependent_MTases_sf"/>
</dbReference>
<evidence type="ECO:0000256" key="5">
    <source>
        <dbReference type="ARBA" id="ARBA00022691"/>
    </source>
</evidence>
<dbReference type="NCBIfam" id="TIGR00138">
    <property type="entry name" value="rsmG_gidB"/>
    <property type="match status" value="1"/>
</dbReference>
<dbReference type="OrthoDB" id="9808773at2"/>